<feature type="transmembrane region" description="Helical" evidence="13">
    <location>
        <begin position="129"/>
        <end position="154"/>
    </location>
</feature>
<organism evidence="14 15">
    <name type="scientific">Candidatus Competibacter phosphatis</name>
    <dbReference type="NCBI Taxonomy" id="221280"/>
    <lineage>
        <taxon>Bacteria</taxon>
        <taxon>Pseudomonadati</taxon>
        <taxon>Pseudomonadota</taxon>
        <taxon>Gammaproteobacteria</taxon>
        <taxon>Candidatus Competibacteraceae</taxon>
        <taxon>Candidatus Competibacter</taxon>
    </lineage>
</organism>
<evidence type="ECO:0000256" key="12">
    <source>
        <dbReference type="PIRNR" id="PIRNR006247"/>
    </source>
</evidence>
<gene>
    <name evidence="14" type="ORF">E4P82_13995</name>
</gene>
<proteinExistence type="inferred from homology"/>
<dbReference type="EMBL" id="SPMZ01000040">
    <property type="protein sequence ID" value="NMQ20214.1"/>
    <property type="molecule type" value="Genomic_DNA"/>
</dbReference>
<keyword evidence="10 12" id="KW-0406">Ion transport</keyword>
<comment type="similarity">
    <text evidence="2 12">Belongs to the TrkH potassium transport family.</text>
</comment>
<dbReference type="Proteomes" id="UP000760480">
    <property type="component" value="Unassembled WGS sequence"/>
</dbReference>
<dbReference type="RefSeq" id="WP_169249503.1">
    <property type="nucleotide sequence ID" value="NZ_SPMZ01000040.1"/>
</dbReference>
<evidence type="ECO:0000313" key="14">
    <source>
        <dbReference type="EMBL" id="NMQ20214.1"/>
    </source>
</evidence>
<name>A0ABX1TNF6_9GAMM</name>
<feature type="transmembrane region" description="Helical" evidence="13">
    <location>
        <begin position="175"/>
        <end position="196"/>
    </location>
</feature>
<keyword evidence="9 13" id="KW-1133">Transmembrane helix</keyword>
<dbReference type="Pfam" id="PF02386">
    <property type="entry name" value="TrkH"/>
    <property type="match status" value="1"/>
</dbReference>
<evidence type="ECO:0000256" key="10">
    <source>
        <dbReference type="ARBA" id="ARBA00023065"/>
    </source>
</evidence>
<evidence type="ECO:0000256" key="5">
    <source>
        <dbReference type="ARBA" id="ARBA00022519"/>
    </source>
</evidence>
<keyword evidence="4 12" id="KW-1003">Cell membrane</keyword>
<evidence type="ECO:0000256" key="9">
    <source>
        <dbReference type="ARBA" id="ARBA00022989"/>
    </source>
</evidence>
<feature type="transmembrane region" description="Helical" evidence="13">
    <location>
        <begin position="265"/>
        <end position="287"/>
    </location>
</feature>
<protein>
    <recommendedName>
        <fullName evidence="12">Trk system potassium uptake protein</fullName>
    </recommendedName>
</protein>
<feature type="transmembrane region" description="Helical" evidence="13">
    <location>
        <begin position="393"/>
        <end position="426"/>
    </location>
</feature>
<keyword evidence="6 12" id="KW-0633">Potassium transport</keyword>
<evidence type="ECO:0000256" key="4">
    <source>
        <dbReference type="ARBA" id="ARBA00022475"/>
    </source>
</evidence>
<evidence type="ECO:0000256" key="13">
    <source>
        <dbReference type="SAM" id="Phobius"/>
    </source>
</evidence>
<dbReference type="PANTHER" id="PTHR32024:SF2">
    <property type="entry name" value="TRK SYSTEM POTASSIUM UPTAKE PROTEIN TRKG-RELATED"/>
    <property type="match status" value="1"/>
</dbReference>
<feature type="transmembrane region" description="Helical" evidence="13">
    <location>
        <begin position="233"/>
        <end position="253"/>
    </location>
</feature>
<evidence type="ECO:0000256" key="2">
    <source>
        <dbReference type="ARBA" id="ARBA00009137"/>
    </source>
</evidence>
<accession>A0ABX1TNF6</accession>
<evidence type="ECO:0000256" key="6">
    <source>
        <dbReference type="ARBA" id="ARBA00022538"/>
    </source>
</evidence>
<reference evidence="14 15" key="1">
    <citation type="submission" date="2019-03" db="EMBL/GenBank/DDBJ databases">
        <title>Metabolic reconstructions from genomes of highly enriched 'Candidatus Accumulibacter' and 'Candidatus Competibacter' bioreactor populations.</title>
        <authorList>
            <person name="Annavajhala M.K."/>
            <person name="Welles L."/>
            <person name="Abbas B."/>
            <person name="Sorokin D."/>
            <person name="Park H."/>
            <person name="Van Loosdrecht M."/>
            <person name="Chandran K."/>
        </authorList>
    </citation>
    <scope>NUCLEOTIDE SEQUENCE [LARGE SCALE GENOMIC DNA]</scope>
    <source>
        <strain evidence="14 15">SBR_G</strain>
    </source>
</reference>
<evidence type="ECO:0000256" key="8">
    <source>
        <dbReference type="ARBA" id="ARBA00022958"/>
    </source>
</evidence>
<feature type="transmembrane region" description="Helical" evidence="13">
    <location>
        <begin position="30"/>
        <end position="50"/>
    </location>
</feature>
<comment type="subcellular location">
    <subcellularLocation>
        <location evidence="1 12">Cell inner membrane</location>
        <topology evidence="1 12">Multi-pass membrane protein</topology>
    </subcellularLocation>
</comment>
<keyword evidence="5 12" id="KW-0997">Cell inner membrane</keyword>
<keyword evidence="15" id="KW-1185">Reference proteome</keyword>
<evidence type="ECO:0000256" key="11">
    <source>
        <dbReference type="ARBA" id="ARBA00023136"/>
    </source>
</evidence>
<feature type="transmembrane region" description="Helical" evidence="13">
    <location>
        <begin position="328"/>
        <end position="354"/>
    </location>
</feature>
<keyword evidence="7 13" id="KW-0812">Transmembrane</keyword>
<dbReference type="PIRSF" id="PIRSF006247">
    <property type="entry name" value="TrkH"/>
    <property type="match status" value="1"/>
</dbReference>
<comment type="caution">
    <text evidence="14">The sequence shown here is derived from an EMBL/GenBank/DDBJ whole genome shotgun (WGS) entry which is preliminary data.</text>
</comment>
<evidence type="ECO:0000256" key="1">
    <source>
        <dbReference type="ARBA" id="ARBA00004429"/>
    </source>
</evidence>
<feature type="transmembrane region" description="Helical" evidence="13">
    <location>
        <begin position="446"/>
        <end position="470"/>
    </location>
</feature>
<feature type="transmembrane region" description="Helical" evidence="13">
    <location>
        <begin position="62"/>
        <end position="83"/>
    </location>
</feature>
<dbReference type="PANTHER" id="PTHR32024">
    <property type="entry name" value="TRK SYSTEM POTASSIUM UPTAKE PROTEIN TRKG-RELATED"/>
    <property type="match status" value="1"/>
</dbReference>
<evidence type="ECO:0000256" key="7">
    <source>
        <dbReference type="ARBA" id="ARBA00022692"/>
    </source>
</evidence>
<keyword evidence="8 12" id="KW-0630">Potassium</keyword>
<comment type="function">
    <text evidence="12">Low-affinity potassium transport system. Interacts with Trk system potassium uptake protein TrkA.</text>
</comment>
<dbReference type="InterPro" id="IPR003445">
    <property type="entry name" value="Cat_transpt"/>
</dbReference>
<evidence type="ECO:0000313" key="15">
    <source>
        <dbReference type="Proteomes" id="UP000760480"/>
    </source>
</evidence>
<dbReference type="InterPro" id="IPR004772">
    <property type="entry name" value="TrkH"/>
</dbReference>
<keyword evidence="3 12" id="KW-0813">Transport</keyword>
<evidence type="ECO:0000256" key="3">
    <source>
        <dbReference type="ARBA" id="ARBA00022448"/>
    </source>
</evidence>
<sequence length="475" mass="51925">MVGLLLVLFSTTMLPPIAVAWWYDDRHVVMPFAETLAATLGLGLLCWLPVCRFKVDLRNRDGFVVVVAFWVLLSLLGTLPFMLAEQPDISFLDAWFETTSGLTTTGATILSDLDALPKAILYYRAQMHFFGGMGIVVLAVALLPMLGIGGMQLYKAETPGPMKDEKLTPRITETAKNLWFIYVSLNVVCALAFWAAGMSPFDAICHAFTTIALGGFSTHDASIGYYQNPLIELIAGTFALIAAVNFALYFLAWRRGSVRMVFRDAEFRFFLTVVGGIVAIACAYLYLDGKFPFWEALQHGYFQSVMIVTGNGLTTAGYSADWPVFVPLLLLLGSFFGGCVGSTCGGIKAIRFLLLYKQSLREARLLIRPTAQIAVKVGGHPVSDRVMQAVWGFYYLYIFCYCALSLALTATGVDLVTAFGSAAAGLNNMGVGLGDTASNFSPLNDTATFLLALSMVVGRLEIFPLLLLFLPDFWK</sequence>
<keyword evidence="11 12" id="KW-0472">Membrane</keyword>